<evidence type="ECO:0000256" key="1">
    <source>
        <dbReference type="ARBA" id="ARBA00007959"/>
    </source>
</evidence>
<dbReference type="AlphaFoldDB" id="A0A8X6U844"/>
<gene>
    <name evidence="3" type="primary">AVEN_256562_1</name>
    <name evidence="3" type="ORF">NPIL_15651</name>
</gene>
<sequence>MCKLEIIMVCIPCIIAPVLLFIWYKFIQPVVLKFWNPWAPQQTIKSSITDNNKNDEKTTTCPFAGKKEVIETSCEKELIDKKTD</sequence>
<keyword evidence="2" id="KW-1133">Transmembrane helix</keyword>
<feature type="transmembrane region" description="Helical" evidence="2">
    <location>
        <begin position="6"/>
        <end position="24"/>
    </location>
</feature>
<evidence type="ECO:0000256" key="2">
    <source>
        <dbReference type="SAM" id="Phobius"/>
    </source>
</evidence>
<evidence type="ECO:0000313" key="4">
    <source>
        <dbReference type="Proteomes" id="UP000887013"/>
    </source>
</evidence>
<proteinExistence type="inferred from homology"/>
<name>A0A8X6U844_NEPPI</name>
<protein>
    <submittedName>
        <fullName evidence="3">Uncharacterized protein</fullName>
    </submittedName>
</protein>
<comment type="similarity">
    <text evidence="1">Belongs to the UPF0729 family.</text>
</comment>
<dbReference type="InterPro" id="IPR026776">
    <property type="entry name" value="UPF0729_C18orf32-like"/>
</dbReference>
<dbReference type="PANTHER" id="PTHR13456:SF0">
    <property type="entry name" value="UPF0729 PROTEIN C18ORF32"/>
    <property type="match status" value="1"/>
</dbReference>
<dbReference type="Pfam" id="PF14975">
    <property type="entry name" value="DUF4512"/>
    <property type="match status" value="1"/>
</dbReference>
<accession>A0A8X6U844</accession>
<organism evidence="3 4">
    <name type="scientific">Nephila pilipes</name>
    <name type="common">Giant wood spider</name>
    <name type="synonym">Nephila maculata</name>
    <dbReference type="NCBI Taxonomy" id="299642"/>
    <lineage>
        <taxon>Eukaryota</taxon>
        <taxon>Metazoa</taxon>
        <taxon>Ecdysozoa</taxon>
        <taxon>Arthropoda</taxon>
        <taxon>Chelicerata</taxon>
        <taxon>Arachnida</taxon>
        <taxon>Araneae</taxon>
        <taxon>Araneomorphae</taxon>
        <taxon>Entelegynae</taxon>
        <taxon>Araneoidea</taxon>
        <taxon>Nephilidae</taxon>
        <taxon>Nephila</taxon>
    </lineage>
</organism>
<dbReference type="PANTHER" id="PTHR13456">
    <property type="entry name" value="UPF0729 PROTEIN C18ORF32"/>
    <property type="match status" value="1"/>
</dbReference>
<keyword evidence="2" id="KW-0472">Membrane</keyword>
<reference evidence="3" key="1">
    <citation type="submission" date="2020-08" db="EMBL/GenBank/DDBJ databases">
        <title>Multicomponent nature underlies the extraordinary mechanical properties of spider dragline silk.</title>
        <authorList>
            <person name="Kono N."/>
            <person name="Nakamura H."/>
            <person name="Mori M."/>
            <person name="Yoshida Y."/>
            <person name="Ohtoshi R."/>
            <person name="Malay A.D."/>
            <person name="Moran D.A.P."/>
            <person name="Tomita M."/>
            <person name="Numata K."/>
            <person name="Arakawa K."/>
        </authorList>
    </citation>
    <scope>NUCLEOTIDE SEQUENCE</scope>
</reference>
<dbReference type="Proteomes" id="UP000887013">
    <property type="component" value="Unassembled WGS sequence"/>
</dbReference>
<comment type="caution">
    <text evidence="3">The sequence shown here is derived from an EMBL/GenBank/DDBJ whole genome shotgun (WGS) entry which is preliminary data.</text>
</comment>
<keyword evidence="2" id="KW-0812">Transmembrane</keyword>
<evidence type="ECO:0000313" key="3">
    <source>
        <dbReference type="EMBL" id="GFT91020.1"/>
    </source>
</evidence>
<dbReference type="OrthoDB" id="6434923at2759"/>
<keyword evidence="4" id="KW-1185">Reference proteome</keyword>
<dbReference type="EMBL" id="BMAW01074179">
    <property type="protein sequence ID" value="GFT91020.1"/>
    <property type="molecule type" value="Genomic_DNA"/>
</dbReference>